<dbReference type="PANTHER" id="PTHR48449:SF1">
    <property type="entry name" value="DUF1985 DOMAIN-CONTAINING PROTEIN"/>
    <property type="match status" value="1"/>
</dbReference>
<gene>
    <name evidence="3" type="ORF">R3W88_027006</name>
</gene>
<organism evidence="3 4">
    <name type="scientific">Solanum pinnatisectum</name>
    <name type="common">tansyleaf nightshade</name>
    <dbReference type="NCBI Taxonomy" id="50273"/>
    <lineage>
        <taxon>Eukaryota</taxon>
        <taxon>Viridiplantae</taxon>
        <taxon>Streptophyta</taxon>
        <taxon>Embryophyta</taxon>
        <taxon>Tracheophyta</taxon>
        <taxon>Spermatophyta</taxon>
        <taxon>Magnoliopsida</taxon>
        <taxon>eudicotyledons</taxon>
        <taxon>Gunneridae</taxon>
        <taxon>Pentapetalae</taxon>
        <taxon>asterids</taxon>
        <taxon>lamiids</taxon>
        <taxon>Solanales</taxon>
        <taxon>Solanaceae</taxon>
        <taxon>Solanoideae</taxon>
        <taxon>Solaneae</taxon>
        <taxon>Solanum</taxon>
    </lineage>
</organism>
<evidence type="ECO:0000256" key="2">
    <source>
        <dbReference type="SAM" id="Phobius"/>
    </source>
</evidence>
<accession>A0AAV9LIL4</accession>
<name>A0AAV9LIL4_9SOLN</name>
<feature type="region of interest" description="Disordered" evidence="1">
    <location>
        <begin position="165"/>
        <end position="184"/>
    </location>
</feature>
<evidence type="ECO:0000256" key="1">
    <source>
        <dbReference type="SAM" id="MobiDB-lite"/>
    </source>
</evidence>
<protein>
    <recommendedName>
        <fullName evidence="5">DUF1985 domain-containing protein</fullName>
    </recommendedName>
</protein>
<evidence type="ECO:0008006" key="5">
    <source>
        <dbReference type="Google" id="ProtNLM"/>
    </source>
</evidence>
<feature type="compositionally biased region" description="Polar residues" evidence="1">
    <location>
        <begin position="168"/>
        <end position="183"/>
    </location>
</feature>
<dbReference type="Proteomes" id="UP001311915">
    <property type="component" value="Unassembled WGS sequence"/>
</dbReference>
<sequence>MLLAHGRSKIVDSNHIKMVDDLDFFKSYPWGKECFDLTMMYLKNKINLKKKSEVYNERGNASYALYGFPWVFLIWIYEAFPHLSKYAKKFLDSPLSIPHLLRWHTTKSDNIIEGDPFKYKEKKIYMETLKSYTDEVKNTIINALKANLKGATVLTSAVKNEEDEILGENNSNQPCENSISSGQKNKDDNLCERIVSLEQSMMKAVAFIRDEKLRRARKNKKNKGRLIYILFL</sequence>
<dbReference type="EMBL" id="JAWPEI010000006">
    <property type="protein sequence ID" value="KAK4724227.1"/>
    <property type="molecule type" value="Genomic_DNA"/>
</dbReference>
<dbReference type="AlphaFoldDB" id="A0AAV9LIL4"/>
<evidence type="ECO:0000313" key="3">
    <source>
        <dbReference type="EMBL" id="KAK4724227.1"/>
    </source>
</evidence>
<proteinExistence type="predicted"/>
<reference evidence="3 4" key="1">
    <citation type="submission" date="2023-10" db="EMBL/GenBank/DDBJ databases">
        <title>Genome-Wide Identification Analysis in wild type Solanum Pinnatisectum Reveals Some Genes Defensing Phytophthora Infestans.</title>
        <authorList>
            <person name="Sun C."/>
        </authorList>
    </citation>
    <scope>NUCLEOTIDE SEQUENCE [LARGE SCALE GENOMIC DNA]</scope>
    <source>
        <strain evidence="3">LQN</strain>
        <tissue evidence="3">Leaf</tissue>
    </source>
</reference>
<keyword evidence="2" id="KW-0472">Membrane</keyword>
<feature type="transmembrane region" description="Helical" evidence="2">
    <location>
        <begin position="63"/>
        <end position="80"/>
    </location>
</feature>
<dbReference type="PANTHER" id="PTHR48449">
    <property type="entry name" value="DUF1985 DOMAIN-CONTAINING PROTEIN"/>
    <property type="match status" value="1"/>
</dbReference>
<comment type="caution">
    <text evidence="3">The sequence shown here is derived from an EMBL/GenBank/DDBJ whole genome shotgun (WGS) entry which is preliminary data.</text>
</comment>
<evidence type="ECO:0000313" key="4">
    <source>
        <dbReference type="Proteomes" id="UP001311915"/>
    </source>
</evidence>
<keyword evidence="2" id="KW-1133">Transmembrane helix</keyword>
<keyword evidence="2" id="KW-0812">Transmembrane</keyword>
<keyword evidence="4" id="KW-1185">Reference proteome</keyword>